<dbReference type="AlphaFoldDB" id="A0A2A2ALT6"/>
<evidence type="ECO:0000256" key="2">
    <source>
        <dbReference type="PIRSR" id="PIRSR005962-1"/>
    </source>
</evidence>
<accession>A0A2A2ALT6</accession>
<dbReference type="PANTHER" id="PTHR11014:SF63">
    <property type="entry name" value="METALLOPEPTIDASE, PUTATIVE (AFU_ORTHOLOGUE AFUA_6G09600)-RELATED"/>
    <property type="match status" value="1"/>
</dbReference>
<reference evidence="4 5" key="1">
    <citation type="submission" date="2017-08" db="EMBL/GenBank/DDBJ databases">
        <title>WGS of Clinical strains of the CDC Group NO-1 linked to zoonotic infections in humans.</title>
        <authorList>
            <person name="Bernier A.-M."/>
            <person name="Bernard K."/>
        </authorList>
    </citation>
    <scope>NUCLEOTIDE SEQUENCE [LARGE SCALE GENOMIC DNA]</scope>
    <source>
        <strain evidence="4 5">NML00-0135</strain>
    </source>
</reference>
<evidence type="ECO:0000256" key="1">
    <source>
        <dbReference type="ARBA" id="ARBA00022801"/>
    </source>
</evidence>
<keyword evidence="1 4" id="KW-0378">Hydrolase</keyword>
<protein>
    <submittedName>
        <fullName evidence="4">Amidohydrolase</fullName>
    </submittedName>
</protein>
<dbReference type="FunFam" id="3.30.70.360:FF:000001">
    <property type="entry name" value="N-acetyldiaminopimelate deacetylase"/>
    <property type="match status" value="1"/>
</dbReference>
<keyword evidence="2" id="KW-0464">Manganese</keyword>
<feature type="binding site" evidence="2">
    <location>
        <position position="165"/>
    </location>
    <ligand>
        <name>Mn(2+)</name>
        <dbReference type="ChEBI" id="CHEBI:29035"/>
        <label>2</label>
    </ligand>
</feature>
<keyword evidence="5" id="KW-1185">Reference proteome</keyword>
<dbReference type="Proteomes" id="UP000218054">
    <property type="component" value="Unassembled WGS sequence"/>
</dbReference>
<dbReference type="Pfam" id="PF01546">
    <property type="entry name" value="Peptidase_M20"/>
    <property type="match status" value="1"/>
</dbReference>
<dbReference type="Pfam" id="PF07687">
    <property type="entry name" value="M20_dimer"/>
    <property type="match status" value="1"/>
</dbReference>
<dbReference type="InterPro" id="IPR002933">
    <property type="entry name" value="Peptidase_M20"/>
</dbReference>
<dbReference type="CDD" id="cd05666">
    <property type="entry name" value="M20_Acy1-like"/>
    <property type="match status" value="1"/>
</dbReference>
<dbReference type="GO" id="GO:0019877">
    <property type="term" value="P:diaminopimelate biosynthetic process"/>
    <property type="evidence" value="ECO:0007669"/>
    <property type="project" value="UniProtKB-ARBA"/>
</dbReference>
<dbReference type="InterPro" id="IPR017439">
    <property type="entry name" value="Amidohydrolase"/>
</dbReference>
<dbReference type="SUPFAM" id="SSF53187">
    <property type="entry name" value="Zn-dependent exopeptidases"/>
    <property type="match status" value="1"/>
</dbReference>
<feature type="binding site" evidence="2">
    <location>
        <position position="370"/>
    </location>
    <ligand>
        <name>Mn(2+)</name>
        <dbReference type="ChEBI" id="CHEBI:29035"/>
        <label>2</label>
    </ligand>
</feature>
<feature type="binding site" evidence="2">
    <location>
        <position position="106"/>
    </location>
    <ligand>
        <name>Mn(2+)</name>
        <dbReference type="ChEBI" id="CHEBI:29035"/>
        <label>2</label>
    </ligand>
</feature>
<dbReference type="InterPro" id="IPR011650">
    <property type="entry name" value="Peptidase_M20_dimer"/>
</dbReference>
<dbReference type="GO" id="GO:0050118">
    <property type="term" value="F:N-acetyldiaminopimelate deacetylase activity"/>
    <property type="evidence" value="ECO:0007669"/>
    <property type="project" value="UniProtKB-ARBA"/>
</dbReference>
<proteinExistence type="predicted"/>
<dbReference type="Gene3D" id="3.30.70.360">
    <property type="match status" value="1"/>
</dbReference>
<name>A0A2A2ALT6_9BURK</name>
<evidence type="ECO:0000313" key="4">
    <source>
        <dbReference type="EMBL" id="PAT38688.1"/>
    </source>
</evidence>
<evidence type="ECO:0000313" key="5">
    <source>
        <dbReference type="Proteomes" id="UP000218054"/>
    </source>
</evidence>
<feature type="binding site" evidence="2">
    <location>
        <position position="139"/>
    </location>
    <ligand>
        <name>Mn(2+)</name>
        <dbReference type="ChEBI" id="CHEBI:29035"/>
        <label>2</label>
    </ligand>
</feature>
<dbReference type="RefSeq" id="WP_095538967.1">
    <property type="nucleotide sequence ID" value="NZ_NSJB01000001.1"/>
</dbReference>
<dbReference type="PANTHER" id="PTHR11014">
    <property type="entry name" value="PEPTIDASE M20 FAMILY MEMBER"/>
    <property type="match status" value="1"/>
</dbReference>
<dbReference type="EMBL" id="NSJB01000001">
    <property type="protein sequence ID" value="PAT38688.1"/>
    <property type="molecule type" value="Genomic_DNA"/>
</dbReference>
<gene>
    <name evidence="4" type="ORF">CK625_04405</name>
</gene>
<dbReference type="NCBIfam" id="TIGR01891">
    <property type="entry name" value="amidohydrolases"/>
    <property type="match status" value="1"/>
</dbReference>
<dbReference type="SUPFAM" id="SSF55031">
    <property type="entry name" value="Bacterial exopeptidase dimerisation domain"/>
    <property type="match status" value="1"/>
</dbReference>
<feature type="domain" description="Peptidase M20 dimerisation" evidence="3">
    <location>
        <begin position="188"/>
        <end position="282"/>
    </location>
</feature>
<feature type="binding site" evidence="2">
    <location>
        <position position="104"/>
    </location>
    <ligand>
        <name>Mn(2+)</name>
        <dbReference type="ChEBI" id="CHEBI:29035"/>
        <label>2</label>
    </ligand>
</feature>
<sequence length="401" mass="42952">MSPIAAIAARHDELTAIRRDLHAHPELAFEEFRTAALVADKLRSWGIEVHTGLARTGVVGLIEGRHAAAQPRMLGLRADMDALPMDELNRFAHASRTPGRMHACGHDGHTAMLLGAAQYLAQTRDFAGTVALIFQPAEEFGGGADVMLREGLLQRYPLEAVFGMHNMPGIEAGAFALSSGPVLASNSEFKITLQGKGGHAAMPHLAVDPIVVAGQLIGALQSIVSRSKPPLEAAVVSVTTLQAGDTFNVIAEQCRMGGTVRAYTEPVLDVIEQRMRELVEFTARAHGASGQLEFNRIYPATVNHEAQTAFAQAVLQELVGPQRVLRQAPIMAAEDFAFMLQKIPGCYAFIGNGDGSHRLDGHGQGPCLVHNPSYDFNDAILPLGASYLARLAERWLAPAAA</sequence>
<keyword evidence="2" id="KW-0479">Metal-binding</keyword>
<comment type="cofactor">
    <cofactor evidence="2">
        <name>Mn(2+)</name>
        <dbReference type="ChEBI" id="CHEBI:29035"/>
    </cofactor>
    <text evidence="2">The Mn(2+) ion enhances activity.</text>
</comment>
<organism evidence="4 5">
    <name type="scientific">Vandammella animalimorsus</name>
    <dbReference type="NCBI Taxonomy" id="2029117"/>
    <lineage>
        <taxon>Bacteria</taxon>
        <taxon>Pseudomonadati</taxon>
        <taxon>Pseudomonadota</taxon>
        <taxon>Betaproteobacteria</taxon>
        <taxon>Burkholderiales</taxon>
        <taxon>Comamonadaceae</taxon>
        <taxon>Vandammella</taxon>
    </lineage>
</organism>
<dbReference type="InterPro" id="IPR036264">
    <property type="entry name" value="Bact_exopeptidase_dim_dom"/>
</dbReference>
<dbReference type="GO" id="GO:0046872">
    <property type="term" value="F:metal ion binding"/>
    <property type="evidence" value="ECO:0007669"/>
    <property type="project" value="UniProtKB-KW"/>
</dbReference>
<dbReference type="PIRSF" id="PIRSF005962">
    <property type="entry name" value="Pept_M20D_amidohydro"/>
    <property type="match status" value="1"/>
</dbReference>
<evidence type="ECO:0000259" key="3">
    <source>
        <dbReference type="Pfam" id="PF07687"/>
    </source>
</evidence>
<comment type="caution">
    <text evidence="4">The sequence shown here is derived from an EMBL/GenBank/DDBJ whole genome shotgun (WGS) entry which is preliminary data.</text>
</comment>
<dbReference type="Gene3D" id="3.40.630.10">
    <property type="entry name" value="Zn peptidases"/>
    <property type="match status" value="1"/>
</dbReference>